<dbReference type="PROSITE" id="PS50878">
    <property type="entry name" value="RT_POL"/>
    <property type="match status" value="1"/>
</dbReference>
<keyword evidence="6" id="KW-0695">RNA-directed DNA polymerase</keyword>
<proteinExistence type="inferred from homology"/>
<sequence length="316" mass="36682">MKLHLFSNLVKETKFSRNAIERYIYNAPMKYKVYTIPKRSSGQRVIAHPAKKLKILQRALVSILMPFLNIHDRAMAYRKGIGIKHNATMHKNNEYILKIDFNDFFNSITPDMILERFSKNNIELSSAEKKLIIKCFFWNKTKRIDGKLVLSVGAPSSPFLSNVLMFDFDEFFSNYCKENSIVYSRYADDITFSSSKKNVLFIIPDLVKKQLAILFKNKITINEFKTIFSSKAHNRHVTGVTINNNGELSLGRERKRFISALIHKFTLKTLSLDQAQQLQGMISFASDIEPSFRLRMEKKYSEGIICKIVKFRGSYE</sequence>
<dbReference type="GO" id="GO:0046872">
    <property type="term" value="F:metal ion binding"/>
    <property type="evidence" value="ECO:0007669"/>
    <property type="project" value="UniProtKB-KW"/>
</dbReference>
<dbReference type="EC" id="2.7.7.49" evidence="1"/>
<keyword evidence="3" id="KW-0548">Nucleotidyltransferase</keyword>
<keyword evidence="5" id="KW-0460">Magnesium</keyword>
<dbReference type="EMBL" id="LRCR01000003">
    <property type="protein sequence ID" value="KUQ85918.1"/>
    <property type="molecule type" value="Genomic_DNA"/>
</dbReference>
<comment type="catalytic activity">
    <reaction evidence="9">
        <text>DNA(n) + a 2'-deoxyribonucleoside 5'-triphosphate = DNA(n+1) + diphosphate</text>
        <dbReference type="Rhea" id="RHEA:22508"/>
        <dbReference type="Rhea" id="RHEA-COMP:17339"/>
        <dbReference type="Rhea" id="RHEA-COMP:17340"/>
        <dbReference type="ChEBI" id="CHEBI:33019"/>
        <dbReference type="ChEBI" id="CHEBI:61560"/>
        <dbReference type="ChEBI" id="CHEBI:173112"/>
        <dbReference type="EC" id="2.7.7.49"/>
    </reaction>
</comment>
<dbReference type="NCBIfam" id="NF038233">
    <property type="entry name" value="retron_St85_RT"/>
    <property type="match status" value="1"/>
</dbReference>
<evidence type="ECO:0000313" key="12">
    <source>
        <dbReference type="Proteomes" id="UP000064715"/>
    </source>
</evidence>
<evidence type="ECO:0000256" key="3">
    <source>
        <dbReference type="ARBA" id="ARBA00022695"/>
    </source>
</evidence>
<dbReference type="Pfam" id="PF00078">
    <property type="entry name" value="RVT_1"/>
    <property type="match status" value="1"/>
</dbReference>
<dbReference type="Proteomes" id="UP000064715">
    <property type="component" value="Unassembled WGS sequence"/>
</dbReference>
<dbReference type="InterPro" id="IPR000477">
    <property type="entry name" value="RT_dom"/>
</dbReference>
<dbReference type="PRINTS" id="PR00866">
    <property type="entry name" value="RNADNAPOLMS"/>
</dbReference>
<comment type="caution">
    <text evidence="11">The sequence shown here is derived from an EMBL/GenBank/DDBJ whole genome shotgun (WGS) entry which is preliminary data.</text>
</comment>
<dbReference type="RefSeq" id="WP_059310315.1">
    <property type="nucleotide sequence ID" value="NZ_LRCR01000003.1"/>
</dbReference>
<dbReference type="GO" id="GO:0051607">
    <property type="term" value="P:defense response to virus"/>
    <property type="evidence" value="ECO:0007669"/>
    <property type="project" value="UniProtKB-KW"/>
</dbReference>
<evidence type="ECO:0000256" key="8">
    <source>
        <dbReference type="ARBA" id="ARBA00034120"/>
    </source>
</evidence>
<evidence type="ECO:0000256" key="9">
    <source>
        <dbReference type="ARBA" id="ARBA00048173"/>
    </source>
</evidence>
<dbReference type="SUPFAM" id="SSF56672">
    <property type="entry name" value="DNA/RNA polymerases"/>
    <property type="match status" value="1"/>
</dbReference>
<dbReference type="InterPro" id="IPR051083">
    <property type="entry name" value="GrpII_Intron_Splice-Mob/Def"/>
</dbReference>
<name>A0A0X4EW64_9ENTR</name>
<feature type="domain" description="Reverse transcriptase" evidence="10">
    <location>
        <begin position="17"/>
        <end position="242"/>
    </location>
</feature>
<dbReference type="PANTHER" id="PTHR34047:SF7">
    <property type="entry name" value="RNA-DIRECTED DNA POLYMERASE"/>
    <property type="match status" value="1"/>
</dbReference>
<evidence type="ECO:0000259" key="10">
    <source>
        <dbReference type="PROSITE" id="PS50878"/>
    </source>
</evidence>
<accession>A0A0X4EW64</accession>
<dbReference type="PANTHER" id="PTHR34047">
    <property type="entry name" value="NUCLEAR INTRON MATURASE 1, MITOCHONDRIAL-RELATED"/>
    <property type="match status" value="1"/>
</dbReference>
<keyword evidence="4" id="KW-0479">Metal-binding</keyword>
<evidence type="ECO:0000256" key="4">
    <source>
        <dbReference type="ARBA" id="ARBA00022723"/>
    </source>
</evidence>
<evidence type="ECO:0000256" key="5">
    <source>
        <dbReference type="ARBA" id="ARBA00022842"/>
    </source>
</evidence>
<dbReference type="OrthoDB" id="7055795at2"/>
<dbReference type="InterPro" id="IPR000123">
    <property type="entry name" value="Reverse_transcriptase_msDNA"/>
</dbReference>
<organism evidence="11 12">
    <name type="scientific">Enterobacter genomosp. O</name>
    <dbReference type="NCBI Taxonomy" id="2364150"/>
    <lineage>
        <taxon>Bacteria</taxon>
        <taxon>Pseudomonadati</taxon>
        <taxon>Pseudomonadota</taxon>
        <taxon>Gammaproteobacteria</taxon>
        <taxon>Enterobacterales</taxon>
        <taxon>Enterobacteriaceae</taxon>
        <taxon>Enterobacter</taxon>
        <taxon>Enterobacter cloacae complex</taxon>
        <taxon>Enterobacter cloacae complex clade O</taxon>
    </lineage>
</organism>
<keyword evidence="7" id="KW-0051">Antiviral defense</keyword>
<dbReference type="AlphaFoldDB" id="A0A0X4EW64"/>
<protein>
    <recommendedName>
        <fullName evidence="1">RNA-directed DNA polymerase</fullName>
        <ecNumber evidence="1">2.7.7.49</ecNumber>
    </recommendedName>
</protein>
<dbReference type="InterPro" id="IPR043502">
    <property type="entry name" value="DNA/RNA_pol_sf"/>
</dbReference>
<evidence type="ECO:0000256" key="2">
    <source>
        <dbReference type="ARBA" id="ARBA00022679"/>
    </source>
</evidence>
<comment type="similarity">
    <text evidence="8">Belongs to the bacterial reverse transcriptase family.</text>
</comment>
<evidence type="ECO:0000256" key="1">
    <source>
        <dbReference type="ARBA" id="ARBA00012493"/>
    </source>
</evidence>
<keyword evidence="12" id="KW-1185">Reference proteome</keyword>
<dbReference type="CDD" id="cd03487">
    <property type="entry name" value="RT_Bac_retron_II"/>
    <property type="match status" value="1"/>
</dbReference>
<evidence type="ECO:0000256" key="6">
    <source>
        <dbReference type="ARBA" id="ARBA00022918"/>
    </source>
</evidence>
<evidence type="ECO:0000256" key="7">
    <source>
        <dbReference type="ARBA" id="ARBA00023118"/>
    </source>
</evidence>
<keyword evidence="2" id="KW-0808">Transferase</keyword>
<evidence type="ECO:0000313" key="11">
    <source>
        <dbReference type="EMBL" id="KUQ85918.1"/>
    </source>
</evidence>
<gene>
    <name evidence="11" type="ORF">AWI28_09795</name>
</gene>
<dbReference type="GO" id="GO:0003964">
    <property type="term" value="F:RNA-directed DNA polymerase activity"/>
    <property type="evidence" value="ECO:0007669"/>
    <property type="project" value="UniProtKB-KW"/>
</dbReference>
<dbReference type="GO" id="GO:0003723">
    <property type="term" value="F:RNA binding"/>
    <property type="evidence" value="ECO:0007669"/>
    <property type="project" value="InterPro"/>
</dbReference>
<reference evidence="12" key="1">
    <citation type="submission" date="2016-01" db="EMBL/GenBank/DDBJ databases">
        <title>WGS of SAMN04407783.</title>
        <authorList>
            <person name="Adams M."/>
            <person name="Sutton G."/>
            <person name="Nelson K."/>
            <person name="Thaden J."/>
            <person name="Fowler V."/>
            <person name="Mccorrison J."/>
            <person name="Sanka R."/>
            <person name="Brinkac L."/>
            <person name="Nierman W."/>
        </authorList>
    </citation>
    <scope>NUCLEOTIDE SEQUENCE [LARGE SCALE GENOMIC DNA]</scope>
    <source>
        <strain evidence="12">GN04363</strain>
    </source>
</reference>